<dbReference type="RefSeq" id="WP_148137654.1">
    <property type="nucleotide sequence ID" value="NZ_CP017634.1"/>
</dbReference>
<dbReference type="InterPro" id="IPR052535">
    <property type="entry name" value="Bacilysin_H2HPP_isomerase"/>
</dbReference>
<evidence type="ECO:0000313" key="3">
    <source>
        <dbReference type="Proteomes" id="UP000323521"/>
    </source>
</evidence>
<proteinExistence type="predicted"/>
<dbReference type="SUPFAM" id="SSF51182">
    <property type="entry name" value="RmlC-like cupins"/>
    <property type="match status" value="1"/>
</dbReference>
<dbReference type="AlphaFoldDB" id="A0A3G1L0E5"/>
<dbReference type="PANTHER" id="PTHR40112:SF1">
    <property type="entry name" value="H2HPP ISOMERASE"/>
    <property type="match status" value="1"/>
</dbReference>
<dbReference type="KEGG" id="fwa:DCMF_28900"/>
<accession>A0A3G1L0E5</accession>
<keyword evidence="3" id="KW-1185">Reference proteome</keyword>
<dbReference type="InterPro" id="IPR013096">
    <property type="entry name" value="Cupin_2"/>
</dbReference>
<evidence type="ECO:0000313" key="2">
    <source>
        <dbReference type="EMBL" id="ATW28243.1"/>
    </source>
</evidence>
<dbReference type="InterPro" id="IPR014710">
    <property type="entry name" value="RmlC-like_jellyroll"/>
</dbReference>
<sequence length="111" mass="12472">MRYVGTSKASDQGYIRVLDGVERKTLTYGEHTLFTEFRLEKGHVLPRHQHPQEQTGYLVSGHILLTIGDEKYDMEPGDSWAILGGTEHGAEILEDSVAIEVFSPVRADYLP</sequence>
<dbReference type="InterPro" id="IPR011051">
    <property type="entry name" value="RmlC_Cupin_sf"/>
</dbReference>
<feature type="domain" description="Cupin type-2" evidence="1">
    <location>
        <begin position="37"/>
        <end position="96"/>
    </location>
</feature>
<gene>
    <name evidence="2" type="ORF">DCMF_28900</name>
</gene>
<organism evidence="2 3">
    <name type="scientific">Formimonas warabiya</name>
    <dbReference type="NCBI Taxonomy" id="1761012"/>
    <lineage>
        <taxon>Bacteria</taxon>
        <taxon>Bacillati</taxon>
        <taxon>Bacillota</taxon>
        <taxon>Clostridia</taxon>
        <taxon>Eubacteriales</taxon>
        <taxon>Peptococcaceae</taxon>
        <taxon>Candidatus Formimonas</taxon>
    </lineage>
</organism>
<evidence type="ECO:0000259" key="1">
    <source>
        <dbReference type="Pfam" id="PF07883"/>
    </source>
</evidence>
<dbReference type="Proteomes" id="UP000323521">
    <property type="component" value="Chromosome"/>
</dbReference>
<name>A0A3G1L0E5_FORW1</name>
<dbReference type="Pfam" id="PF07883">
    <property type="entry name" value="Cupin_2"/>
    <property type="match status" value="1"/>
</dbReference>
<dbReference type="EMBL" id="CP017634">
    <property type="protein sequence ID" value="ATW28243.1"/>
    <property type="molecule type" value="Genomic_DNA"/>
</dbReference>
<reference evidence="2 3" key="1">
    <citation type="submission" date="2016-10" db="EMBL/GenBank/DDBJ databases">
        <title>Complete Genome Sequence of Peptococcaceae strain DCMF.</title>
        <authorList>
            <person name="Edwards R.J."/>
            <person name="Holland S.I."/>
            <person name="Deshpande N.P."/>
            <person name="Wong Y.K."/>
            <person name="Ertan H."/>
            <person name="Manefield M."/>
            <person name="Russell T.L."/>
            <person name="Lee M.J."/>
        </authorList>
    </citation>
    <scope>NUCLEOTIDE SEQUENCE [LARGE SCALE GENOMIC DNA]</scope>
    <source>
        <strain evidence="2 3">DCMF</strain>
    </source>
</reference>
<protein>
    <submittedName>
        <fullName evidence="2">Cupin</fullName>
    </submittedName>
</protein>
<dbReference type="OrthoDB" id="9811153at2"/>
<dbReference type="CDD" id="cd02238">
    <property type="entry name" value="cupin_KdgF"/>
    <property type="match status" value="1"/>
</dbReference>
<dbReference type="PANTHER" id="PTHR40112">
    <property type="entry name" value="H2HPP ISOMERASE"/>
    <property type="match status" value="1"/>
</dbReference>
<dbReference type="Gene3D" id="2.60.120.10">
    <property type="entry name" value="Jelly Rolls"/>
    <property type="match status" value="1"/>
</dbReference>